<feature type="chain" id="PRO_5022189474" description="Secreted protein" evidence="1">
    <location>
        <begin position="20"/>
        <end position="70"/>
    </location>
</feature>
<evidence type="ECO:0000313" key="2">
    <source>
        <dbReference type="EMBL" id="TQD91347.1"/>
    </source>
</evidence>
<evidence type="ECO:0000313" key="3">
    <source>
        <dbReference type="Proteomes" id="UP000315295"/>
    </source>
</evidence>
<evidence type="ECO:0008006" key="4">
    <source>
        <dbReference type="Google" id="ProtNLM"/>
    </source>
</evidence>
<keyword evidence="3" id="KW-1185">Reference proteome</keyword>
<proteinExistence type="predicted"/>
<dbReference type="Proteomes" id="UP000315295">
    <property type="component" value="Unassembled WGS sequence"/>
</dbReference>
<reference evidence="2 3" key="1">
    <citation type="journal article" date="2019" name="G3 (Bethesda)">
        <title>Sequencing of a Wild Apple (Malus baccata) Genome Unravels the Differences Between Cultivated and Wild Apple Species Regarding Disease Resistance and Cold Tolerance.</title>
        <authorList>
            <person name="Chen X."/>
        </authorList>
    </citation>
    <scope>NUCLEOTIDE SEQUENCE [LARGE SCALE GENOMIC DNA]</scope>
    <source>
        <strain evidence="3">cv. Shandingzi</strain>
        <tissue evidence="2">Leaves</tissue>
    </source>
</reference>
<protein>
    <recommendedName>
        <fullName evidence="4">Secreted protein</fullName>
    </recommendedName>
</protein>
<evidence type="ECO:0000256" key="1">
    <source>
        <dbReference type="SAM" id="SignalP"/>
    </source>
</evidence>
<accession>A0A540LXX9</accession>
<dbReference type="AlphaFoldDB" id="A0A540LXX9"/>
<dbReference type="EMBL" id="VIEB01000423">
    <property type="protein sequence ID" value="TQD91347.1"/>
    <property type="molecule type" value="Genomic_DNA"/>
</dbReference>
<sequence>MRRGIFRQIYSLLPLVSLCMVPFKLKRSNYLPWCAFFAPILRCYKLLGIIDDTEPCPMPFLPDRSLNPAF</sequence>
<gene>
    <name evidence="2" type="ORF">C1H46_023098</name>
</gene>
<feature type="signal peptide" evidence="1">
    <location>
        <begin position="1"/>
        <end position="19"/>
    </location>
</feature>
<comment type="caution">
    <text evidence="2">The sequence shown here is derived from an EMBL/GenBank/DDBJ whole genome shotgun (WGS) entry which is preliminary data.</text>
</comment>
<keyword evidence="1" id="KW-0732">Signal</keyword>
<organism evidence="2 3">
    <name type="scientific">Malus baccata</name>
    <name type="common">Siberian crab apple</name>
    <name type="synonym">Pyrus baccata</name>
    <dbReference type="NCBI Taxonomy" id="106549"/>
    <lineage>
        <taxon>Eukaryota</taxon>
        <taxon>Viridiplantae</taxon>
        <taxon>Streptophyta</taxon>
        <taxon>Embryophyta</taxon>
        <taxon>Tracheophyta</taxon>
        <taxon>Spermatophyta</taxon>
        <taxon>Magnoliopsida</taxon>
        <taxon>eudicotyledons</taxon>
        <taxon>Gunneridae</taxon>
        <taxon>Pentapetalae</taxon>
        <taxon>rosids</taxon>
        <taxon>fabids</taxon>
        <taxon>Rosales</taxon>
        <taxon>Rosaceae</taxon>
        <taxon>Amygdaloideae</taxon>
        <taxon>Maleae</taxon>
        <taxon>Malus</taxon>
    </lineage>
</organism>
<name>A0A540LXX9_MALBA</name>